<evidence type="ECO:0000256" key="3">
    <source>
        <dbReference type="SAM" id="Coils"/>
    </source>
</evidence>
<dbReference type="Pfam" id="PF00754">
    <property type="entry name" value="F5_F8_type_C"/>
    <property type="match status" value="1"/>
</dbReference>
<dbReference type="STRING" id="137733.SAMN05421767_1455"/>
<dbReference type="SUPFAM" id="SSF49785">
    <property type="entry name" value="Galactose-binding domain-like"/>
    <property type="match status" value="2"/>
</dbReference>
<dbReference type="InterPro" id="IPR002988">
    <property type="entry name" value="GA_module"/>
</dbReference>
<dbReference type="Gene3D" id="2.60.120.260">
    <property type="entry name" value="Galactose-binding domain-like"/>
    <property type="match status" value="1"/>
</dbReference>
<dbReference type="Gene3D" id="2.20.120.10">
    <property type="entry name" value="Multimodular pneumococcal cell wall endolysin, domain 3"/>
    <property type="match status" value="2"/>
</dbReference>
<feature type="coiled-coil region" evidence="3">
    <location>
        <begin position="1646"/>
        <end position="1693"/>
    </location>
</feature>
<organism evidence="6 7">
    <name type="scientific">Granulicatella balaenopterae</name>
    <dbReference type="NCBI Taxonomy" id="137733"/>
    <lineage>
        <taxon>Bacteria</taxon>
        <taxon>Bacillati</taxon>
        <taxon>Bacillota</taxon>
        <taxon>Bacilli</taxon>
        <taxon>Lactobacillales</taxon>
        <taxon>Carnobacteriaceae</taxon>
        <taxon>Granulicatella</taxon>
    </lineage>
</organism>
<proteinExistence type="predicted"/>
<gene>
    <name evidence="6" type="ORF">SAMN05421767_1455</name>
</gene>
<dbReference type="Gene3D" id="1.20.120.1850">
    <property type="entry name" value="Ebh helix bundles repeating unit (S and A modules)"/>
    <property type="match status" value="1"/>
</dbReference>
<dbReference type="PROSITE" id="PS50022">
    <property type="entry name" value="FA58C_3"/>
    <property type="match status" value="1"/>
</dbReference>
<evidence type="ECO:0000313" key="6">
    <source>
        <dbReference type="EMBL" id="SER39030.1"/>
    </source>
</evidence>
<dbReference type="SMART" id="SM00776">
    <property type="entry name" value="NPCBM"/>
    <property type="match status" value="1"/>
</dbReference>
<reference evidence="6 7" key="1">
    <citation type="submission" date="2016-10" db="EMBL/GenBank/DDBJ databases">
        <authorList>
            <person name="de Groot N.N."/>
        </authorList>
    </citation>
    <scope>NUCLEOTIDE SEQUENCE [LARGE SCALE GENOMIC DNA]</scope>
    <source>
        <strain evidence="6 7">DSM 15827</strain>
    </source>
</reference>
<dbReference type="Pfam" id="PF01468">
    <property type="entry name" value="GA"/>
    <property type="match status" value="7"/>
</dbReference>
<protein>
    <submittedName>
        <fullName evidence="6">Glucan-binding domain-containing protein (YG repeat)</fullName>
    </submittedName>
</protein>
<dbReference type="Proteomes" id="UP000198556">
    <property type="component" value="Unassembled WGS sequence"/>
</dbReference>
<feature type="repeat" description="Cell wall-binding" evidence="2">
    <location>
        <begin position="2366"/>
        <end position="2385"/>
    </location>
</feature>
<dbReference type="EMBL" id="FOGF01000045">
    <property type="protein sequence ID" value="SER39030.1"/>
    <property type="molecule type" value="Genomic_DNA"/>
</dbReference>
<keyword evidence="1" id="KW-0677">Repeat</keyword>
<sequence length="2403" mass="271659">MSKISNEKGSEGTKMTTNKKQLALILGANILVMGATVEAKETDYSVKDLQGELKKYTAIQTNTVEDKATNQQESIQNKHYLSDLTATKATVGYGSFRKDTNVSGQPISLNVDGISTTFQKGIAAHAPAEVIYQIPANVNIFETYLGIDNHQNGNVEFSLYLDDELVYQSGEVNKNNTQHIMVEVSGKQSLRIVVDDLGFKGQDHSILADAKFYQKDLNGFDTAKFDMEKPVFQFGKMTDASYQLQQAQHDFIQDIGKVNLFTFLLNDSSNQEFLEWFLNSQTMLDYYNISSAPRGNNKIGFLKQLKRIVEADASAKTDPMNQKIAMATALEYANDDIYLWVNAESKSDAVTRYQLFRDLNNTPGELRPIFKTLDVDLMRFTVCAQMSDSDFIWIREKVKREHPELLDTNSKLSNIVYKYLAYNPFNKYGDDVQRPGYYGENPTLATVIELGGVCGSISTFDVNVLRAFGVPANVIGQPGHAAVTFMTDEGNWSRNNNISSWGRSQGGTATSLATGSRGYNNTYNLLDYEARQDIEKYDLAKEYYQILQETSDSYQRVALQEKILDLVPLYVPVYREKIAELQAQEVKNPQEYHDLAVRIVKTFRNYPKPMNDLLEGLLPELEKPENRILLVDLAVEYNHMVDNMTNPYAVDVFQEEEFQQQAHKFRTILGEFSFDGENANRLMGAKMDTEYSLDGGVSYIPITEDDQLLLNQDVNKITVQNGILLRLRGTDKVIKLPFSSKVLPESVKSDDDGNRIIGITSEMEYSLDGGKNYLASDIPADLSGKKTVLVRYKKAGTNIGGDAKTLHFTPNETIYNRIKRDNITLTDWTSQQNDSDLKALNAIDGDLSTMWHTVYNRGDHKPHLTFKFNQAYSVRKIYYTPRQDSGTNGNVLNYTIYTSQDGQTFTPLKTGNFTYTNQDRKEVRVIDLPENHSQYIRFEINKGVNDFGVAVEIGFEIPEAEATQAEQDLKATANQKTAHIINKHLAQLKVEATSLKERTANEKVQAKITALLAKIEEESTKNAIDYQVVVNLQNQLSSIRDDIILAKSESVVNNDSPAVKEFLAKYQTVLLKANSSLTVTDNAVIVKALKDFEQLSVGDKASIPYVKNNLINKQSRIIAGTNAESLQTKYSRVIGLTKETVQLSDYHELNEAYYNTFALNTAAQMNLLAERAHLKELIDYLDNSEERFDEEVRNFKASHQKVLTMPVNDVTIDNFAEYLALVTEAEKNYQLLSTNAKAQLTTEVTHLDELKVKIAELDSIKAKQELATVIANSNELFTDNPKVKALWSEELSAAREVLESKVATTDTYRKAILDLAVKKSTLNRMIFVDNDNQFRANQFKERFNTLLAKKIDEISESDRDMFNKAKDQFRRLNDQSQSLLISERDQLNAIDAKLNPTAAGERLTKLKEKIKEQEKLVYGKYTPAISELVTKANDLTPVSMEKVNQLDKELAKIIKDNSAFTDKVRYEESYFAPIKAIRFGNVRLRDEQVVLDALAHLETVDTDVKAVINPFADTTLEQHLTNLKNKINQMKTATKEDLDEYDTLQDAINAAIVEVAGLSNLTQEELTAINKKLEQATTKAAVTQVVEEAKTENNQKVEEDLRAKQPYIDRIHQAVASVDEDSLEPENLEAFNDIKADAKYLENVVLNDLKQKADRVEKEIAKILAKDEEDKAIKAEQAAYDAVAREVKNYLKEIETQKAGQPAVKQEQLTEQIEQLNLALNRGLTKDELLAKKEVITKEVERILQEEVINPNEEYAKKVIEAKKQIQAMVGLTEEEKENFNTQLDNATSTTDVETLITKAQSLANKHLAEQAAQTEHTKKVAAAIKEVEGLEGLSTTEKQAFINQLQATQVGEDLQSIIDQAKATAQHNIEQATNATLHADRLAKALKEVAALEGLTDEERQGFIADLNATQIGGDLTAIVQKAKKKASENLTTQAEKAEHEKNIKQAQAQIEKMPGLTDEERTNFINQLVHCEIGCDTNQFIYKAQELSDKHMAAHEANIKQAQAQIEQMPGLTDEERTNFINELINCEIGCDTNQFIYEAQELSNKHVAEQKQAEHTKKVVEAVKEVKALTDLTTDEQQTFIEELQKATVGDNLAAIVQKAKDLANSKQTDNGDVAPKPDSGTDTVTPDTDSGDDTVTPGTNGKDDTTTPDTNSNPTPTPEQPSKQRGWIKENDKWCYYKENGQKAIGWLKDGKNWYFFNEQAKMQTGWLKDGNNWYYLKENGQMARGWEVINGTYYLFKDWGGMAQGEWMKVEGDWFYIHSDGTYAHNEWVGSYYLKQYGHMAHNEWVYNQTTGWHFINEDGTYAHNQWVGAYYLKDWGYMAHNEWIYDKNYSNWFKVDGNGHYLHDTWVGDYYLKANGEMAKNEWIYDKGHWYYVKDNGQYARNEVVDGYKLNASGQMM</sequence>
<evidence type="ECO:0000256" key="1">
    <source>
        <dbReference type="ARBA" id="ARBA00022737"/>
    </source>
</evidence>
<name>A0A1H9NST6_9LACT</name>
<dbReference type="Pfam" id="PF19085">
    <property type="entry name" value="Choline_bind_2"/>
    <property type="match status" value="2"/>
</dbReference>
<feature type="coiled-coil region" evidence="3">
    <location>
        <begin position="1922"/>
        <end position="1951"/>
    </location>
</feature>
<evidence type="ECO:0000256" key="4">
    <source>
        <dbReference type="SAM" id="MobiDB-lite"/>
    </source>
</evidence>
<feature type="domain" description="F5/8 type C" evidence="5">
    <location>
        <begin position="807"/>
        <end position="960"/>
    </location>
</feature>
<dbReference type="InterPro" id="IPR018337">
    <property type="entry name" value="Cell_wall/Cho-bd_repeat"/>
</dbReference>
<dbReference type="PROSITE" id="PS51170">
    <property type="entry name" value="CW"/>
    <property type="match status" value="2"/>
</dbReference>
<dbReference type="Gene3D" id="2.10.270.10">
    <property type="entry name" value="Cholin Binding"/>
    <property type="match status" value="2"/>
</dbReference>
<evidence type="ECO:0000313" key="7">
    <source>
        <dbReference type="Proteomes" id="UP000198556"/>
    </source>
</evidence>
<dbReference type="InterPro" id="IPR000421">
    <property type="entry name" value="FA58C"/>
</dbReference>
<dbReference type="InterPro" id="IPR013222">
    <property type="entry name" value="Glyco_hyd_98_carb-bd"/>
</dbReference>
<accession>A0A1H9NST6</accession>
<evidence type="ECO:0000256" key="2">
    <source>
        <dbReference type="PROSITE-ProRule" id="PRU00591"/>
    </source>
</evidence>
<dbReference type="OrthoDB" id="2032428at2"/>
<dbReference type="Pfam" id="PF19127">
    <property type="entry name" value="Choline_bind_3"/>
    <property type="match status" value="1"/>
</dbReference>
<dbReference type="SUPFAM" id="SSF69360">
    <property type="entry name" value="Cell wall binding repeat"/>
    <property type="match status" value="2"/>
</dbReference>
<dbReference type="RefSeq" id="WP_089747691.1">
    <property type="nucleotide sequence ID" value="NZ_FOGF01000045.1"/>
</dbReference>
<dbReference type="InterPro" id="IPR008979">
    <property type="entry name" value="Galactose-bd-like_sf"/>
</dbReference>
<feature type="region of interest" description="Disordered" evidence="4">
    <location>
        <begin position="2107"/>
        <end position="2169"/>
    </location>
</feature>
<dbReference type="Pfam" id="PF08305">
    <property type="entry name" value="NPCBM"/>
    <property type="match status" value="1"/>
</dbReference>
<keyword evidence="3" id="KW-0175">Coiled coil</keyword>
<dbReference type="InterPro" id="IPR038637">
    <property type="entry name" value="NPCBM_sf"/>
</dbReference>
<dbReference type="Gene3D" id="2.60.120.1060">
    <property type="entry name" value="NPCBM/NEW2 domain"/>
    <property type="match status" value="1"/>
</dbReference>
<feature type="repeat" description="Cell wall-binding" evidence="2">
    <location>
        <begin position="2208"/>
        <end position="2227"/>
    </location>
</feature>
<evidence type="ECO:0000259" key="5">
    <source>
        <dbReference type="PROSITE" id="PS50022"/>
    </source>
</evidence>
<keyword evidence="7" id="KW-1185">Reference proteome</keyword>